<accession>A0A5E7P5E2</accession>
<gene>
    <name evidence="2" type="ORF">PS880_05049</name>
</gene>
<feature type="region of interest" description="Disordered" evidence="1">
    <location>
        <begin position="1"/>
        <end position="30"/>
    </location>
</feature>
<dbReference type="AlphaFoldDB" id="A0A5E7P5E2"/>
<dbReference type="RefSeq" id="WP_224790303.1">
    <property type="nucleotide sequence ID" value="NZ_CABVIH010000029.1"/>
</dbReference>
<proteinExistence type="predicted"/>
<dbReference type="EMBL" id="CABVIH010000029">
    <property type="protein sequence ID" value="VVP45025.1"/>
    <property type="molecule type" value="Genomic_DNA"/>
</dbReference>
<organism evidence="2 3">
    <name type="scientific">Pseudomonas fluorescens</name>
    <dbReference type="NCBI Taxonomy" id="294"/>
    <lineage>
        <taxon>Bacteria</taxon>
        <taxon>Pseudomonadati</taxon>
        <taxon>Pseudomonadota</taxon>
        <taxon>Gammaproteobacteria</taxon>
        <taxon>Pseudomonadales</taxon>
        <taxon>Pseudomonadaceae</taxon>
        <taxon>Pseudomonas</taxon>
    </lineage>
</organism>
<sequence>MKKTPVGTFVIGAPSNSGKGKSKSPLSDAQAKAEVMLSEYRHALNDGLGAA</sequence>
<evidence type="ECO:0000313" key="3">
    <source>
        <dbReference type="Proteomes" id="UP000375525"/>
    </source>
</evidence>
<reference evidence="2 3" key="1">
    <citation type="submission" date="2019-09" db="EMBL/GenBank/DDBJ databases">
        <authorList>
            <person name="Chandra G."/>
            <person name="Truman W A."/>
        </authorList>
    </citation>
    <scope>NUCLEOTIDE SEQUENCE [LARGE SCALE GENOMIC DNA]</scope>
    <source>
        <strain evidence="2">PS880</strain>
    </source>
</reference>
<evidence type="ECO:0000313" key="2">
    <source>
        <dbReference type="EMBL" id="VVP45025.1"/>
    </source>
</evidence>
<evidence type="ECO:0000256" key="1">
    <source>
        <dbReference type="SAM" id="MobiDB-lite"/>
    </source>
</evidence>
<dbReference type="Proteomes" id="UP000375525">
    <property type="component" value="Unassembled WGS sequence"/>
</dbReference>
<name>A0A5E7P5E2_PSEFL</name>
<protein>
    <submittedName>
        <fullName evidence="2">Uncharacterized protein</fullName>
    </submittedName>
</protein>